<evidence type="ECO:0000256" key="1">
    <source>
        <dbReference type="SAM" id="SignalP"/>
    </source>
</evidence>
<dbReference type="Proteomes" id="UP000198406">
    <property type="component" value="Unassembled WGS sequence"/>
</dbReference>
<feature type="chain" id="PRO_5013187647" evidence="1">
    <location>
        <begin position="24"/>
        <end position="216"/>
    </location>
</feature>
<dbReference type="Gene3D" id="3.60.20.10">
    <property type="entry name" value="Glutamine Phosphoribosylpyrophosphate, subunit 1, domain 1"/>
    <property type="match status" value="1"/>
</dbReference>
<gene>
    <name evidence="2" type="ORF">FisN_4Hh153</name>
</gene>
<dbReference type="AlphaFoldDB" id="A0A1Z5JAB0"/>
<keyword evidence="1" id="KW-0732">Signal</keyword>
<protein>
    <submittedName>
        <fullName evidence="2">Uncharacterized protein</fullName>
    </submittedName>
</protein>
<accession>A0A1Z5JAB0</accession>
<feature type="signal peptide" evidence="1">
    <location>
        <begin position="1"/>
        <end position="23"/>
    </location>
</feature>
<comment type="caution">
    <text evidence="2">The sequence shown here is derived from an EMBL/GenBank/DDBJ whole genome shotgun (WGS) entry which is preliminary data.</text>
</comment>
<dbReference type="OrthoDB" id="47905at2759"/>
<organism evidence="2 3">
    <name type="scientific">Fistulifera solaris</name>
    <name type="common">Oleaginous diatom</name>
    <dbReference type="NCBI Taxonomy" id="1519565"/>
    <lineage>
        <taxon>Eukaryota</taxon>
        <taxon>Sar</taxon>
        <taxon>Stramenopiles</taxon>
        <taxon>Ochrophyta</taxon>
        <taxon>Bacillariophyta</taxon>
        <taxon>Bacillariophyceae</taxon>
        <taxon>Bacillariophycidae</taxon>
        <taxon>Naviculales</taxon>
        <taxon>Naviculaceae</taxon>
        <taxon>Fistulifera</taxon>
    </lineage>
</organism>
<reference evidence="2 3" key="1">
    <citation type="journal article" date="2015" name="Plant Cell">
        <title>Oil accumulation by the oleaginous diatom Fistulifera solaris as revealed by the genome and transcriptome.</title>
        <authorList>
            <person name="Tanaka T."/>
            <person name="Maeda Y."/>
            <person name="Veluchamy A."/>
            <person name="Tanaka M."/>
            <person name="Abida H."/>
            <person name="Marechal E."/>
            <person name="Bowler C."/>
            <person name="Muto M."/>
            <person name="Sunaga Y."/>
            <person name="Tanaka M."/>
            <person name="Yoshino T."/>
            <person name="Taniguchi T."/>
            <person name="Fukuda Y."/>
            <person name="Nemoto M."/>
            <person name="Matsumoto M."/>
            <person name="Wong P.S."/>
            <person name="Aburatani S."/>
            <person name="Fujibuchi W."/>
        </authorList>
    </citation>
    <scope>NUCLEOTIDE SEQUENCE [LARGE SCALE GENOMIC DNA]</scope>
    <source>
        <strain evidence="2 3">JPCC DA0580</strain>
    </source>
</reference>
<keyword evidence="3" id="KW-1185">Reference proteome</keyword>
<dbReference type="InterPro" id="IPR029055">
    <property type="entry name" value="Ntn_hydrolases_N"/>
</dbReference>
<name>A0A1Z5JAB0_FISSO</name>
<proteinExistence type="predicted"/>
<sequence length="216" mass="23276">MRSYFLLTPIYLIAFIVDPFAVASSLANNNDMPGRAGIDSFVTGAPMVLGAVCKDGVALIAAHTSSAEEPLLYSIHPQASDDWFLDLPENYAGPFRIRSVDRFGTAFVACGWRADGDYLFEKIKEVAATEILEYGLPSMTHYRKYLASQLSVCMARCALSDQIRTLSSACLLAFPVMDSAVPSLWLVDLTGAYPVRAMCLGGGLDTTSGEPIAKSA</sequence>
<dbReference type="InParanoid" id="A0A1Z5JAB0"/>
<evidence type="ECO:0000313" key="3">
    <source>
        <dbReference type="Proteomes" id="UP000198406"/>
    </source>
</evidence>
<evidence type="ECO:0000313" key="2">
    <source>
        <dbReference type="EMBL" id="GAX10896.1"/>
    </source>
</evidence>
<dbReference type="EMBL" id="BDSP01000030">
    <property type="protein sequence ID" value="GAX10896.1"/>
    <property type="molecule type" value="Genomic_DNA"/>
</dbReference>